<evidence type="ECO:0000313" key="2">
    <source>
        <dbReference type="EMBL" id="MBM1195213.1"/>
    </source>
</evidence>
<dbReference type="Proteomes" id="UP000809529">
    <property type="component" value="Unassembled WGS sequence"/>
</dbReference>
<dbReference type="RefSeq" id="WP_203302644.1">
    <property type="nucleotide sequence ID" value="NZ_JAAEBW010000003.1"/>
</dbReference>
<organism evidence="2 3">
    <name type="scientific">Pseudomonas weihenstephanensis</name>
    <dbReference type="NCBI Taxonomy" id="1608994"/>
    <lineage>
        <taxon>Bacteria</taxon>
        <taxon>Pseudomonadati</taxon>
        <taxon>Pseudomonadota</taxon>
        <taxon>Gammaproteobacteria</taxon>
        <taxon>Pseudomonadales</taxon>
        <taxon>Pseudomonadaceae</taxon>
        <taxon>Pseudomonas</taxon>
    </lineage>
</organism>
<dbReference type="EMBL" id="JAAEBW010000003">
    <property type="protein sequence ID" value="MBM1195213.1"/>
    <property type="molecule type" value="Genomic_DNA"/>
</dbReference>
<feature type="region of interest" description="Disordered" evidence="1">
    <location>
        <begin position="1"/>
        <end position="57"/>
    </location>
</feature>
<sequence>MPETFLMVNDTGEDMKLSAPMGTPGSYYDRSINRESRNPEAKSSTSTPSDNHSTTVLPDIRPSYREKINDFGSGDSLRLPLNLTRLELMKGNDGAGAAVAKVHGQAADKKQGDFRLLREQPAPQGTAMLKSAAEIIMERNKELSALGAFTATADVSTPPDKSHFWSGNTFSNGKVIHSAVMTAQSIARKTDGITLEMTEGGHHLDNYSGESDSSLYLKERFKYASPTDASPPGYAPHKALIEKGVSRLGVDMLKQTGMDKTGATSYIPTGKAPAVNMLWDNLSMRYANQVSGETVAVHAISKNDPFNQDATYLANTWNAKERPILERNGINIKELYSENLKGELVGPSNGARTDWEGTGGYHGNVS</sequence>
<evidence type="ECO:0000313" key="3">
    <source>
        <dbReference type="Proteomes" id="UP000809529"/>
    </source>
</evidence>
<comment type="caution">
    <text evidence="2">The sequence shown here is derived from an EMBL/GenBank/DDBJ whole genome shotgun (WGS) entry which is preliminary data.</text>
</comment>
<gene>
    <name evidence="2" type="ORF">GYN02_08500</name>
</gene>
<name>A0ABS1ZFM2_9PSED</name>
<reference evidence="2 3" key="1">
    <citation type="submission" date="2020-01" db="EMBL/GenBank/DDBJ databases">
        <title>Comparative genomics of meat spoilage bacteria.</title>
        <authorList>
            <person name="Hilgarth M."/>
            <person name="Vogel R.F."/>
        </authorList>
    </citation>
    <scope>NUCLEOTIDE SEQUENCE [LARGE SCALE GENOMIC DNA]</scope>
    <source>
        <strain evidence="2 3">TMW2.2077</strain>
    </source>
</reference>
<proteinExistence type="predicted"/>
<feature type="compositionally biased region" description="Basic and acidic residues" evidence="1">
    <location>
        <begin position="31"/>
        <end position="40"/>
    </location>
</feature>
<feature type="compositionally biased region" description="Polar residues" evidence="1">
    <location>
        <begin position="41"/>
        <end position="56"/>
    </location>
</feature>
<keyword evidence="3" id="KW-1185">Reference proteome</keyword>
<dbReference type="SUPFAM" id="SSF52309">
    <property type="entry name" value="N-(deoxy)ribosyltransferase-like"/>
    <property type="match status" value="1"/>
</dbReference>
<evidence type="ECO:0000256" key="1">
    <source>
        <dbReference type="SAM" id="MobiDB-lite"/>
    </source>
</evidence>
<protein>
    <recommendedName>
        <fullName evidence="4">Type III effector</fullName>
    </recommendedName>
</protein>
<evidence type="ECO:0008006" key="4">
    <source>
        <dbReference type="Google" id="ProtNLM"/>
    </source>
</evidence>
<accession>A0ABS1ZFM2</accession>